<dbReference type="Pfam" id="PF01547">
    <property type="entry name" value="SBP_bac_1"/>
    <property type="match status" value="1"/>
</dbReference>
<evidence type="ECO:0000256" key="2">
    <source>
        <dbReference type="ARBA" id="ARBA00022448"/>
    </source>
</evidence>
<dbReference type="PROSITE" id="PS51257">
    <property type="entry name" value="PROKAR_LIPOPROTEIN"/>
    <property type="match status" value="1"/>
</dbReference>
<keyword evidence="2" id="KW-0813">Transport</keyword>
<gene>
    <name evidence="5" type="ORF">IM660_18370</name>
</gene>
<evidence type="ECO:0000313" key="6">
    <source>
        <dbReference type="Proteomes" id="UP000593758"/>
    </source>
</evidence>
<dbReference type="RefSeq" id="WP_193497202.1">
    <property type="nucleotide sequence ID" value="NZ_CP063169.1"/>
</dbReference>
<dbReference type="PANTHER" id="PTHR43649:SF29">
    <property type="entry name" value="OSMOPROTECTIVE COMPOUNDS-BINDING PROTEIN GGTB"/>
    <property type="match status" value="1"/>
</dbReference>
<dbReference type="EMBL" id="CP063169">
    <property type="protein sequence ID" value="QOR70527.1"/>
    <property type="molecule type" value="Genomic_DNA"/>
</dbReference>
<accession>A0A7M1SU18</accession>
<dbReference type="SUPFAM" id="SSF53850">
    <property type="entry name" value="Periplasmic binding protein-like II"/>
    <property type="match status" value="1"/>
</dbReference>
<protein>
    <submittedName>
        <fullName evidence="5">Carbohydrate ABC transporter substrate-binding protein</fullName>
    </submittedName>
</protein>
<feature type="chain" id="PRO_5032796748" evidence="4">
    <location>
        <begin position="25"/>
        <end position="452"/>
    </location>
</feature>
<evidence type="ECO:0000256" key="4">
    <source>
        <dbReference type="SAM" id="SignalP"/>
    </source>
</evidence>
<sequence length="452" mass="47334">MNIRHRRRTVVTASALLATSLTLAACSGGEDTDSGSGSDTGSDSDAGSSIGTDPDTFEVLTANENPTLRDQLDALAANQCSAENDALPLEHRTIAQGDTVQQITLLASQGALPSHFIAGTDQVRPTGDLGGSELVLDYQEAFTESGAWENVLPAAASTIESVYGQMVSMPYQYNLEGFWYNKEILAELGLEEPQSYDELVSAAEAAAEAGYIPIAQAGADGWPLTRLMGLYIFRNAGPDAMAAVRDGEASLTDPEYVAGAQALQDLALGGALGEGYISRTGDQATAALLSGQALMKYDGTWLLSAVNDPERNEVGEENIGFMPFPAVSGGAGSADQYPANAGAAMAINPETYGPLTADWFACIAENYGQQALSDAGVLSGFAVNGDVGDIPAATADIQERMSSIDETVLWFEALLDSESNSLASTNVSLLVNGDMSAEEYMTQLQDSIDSNR</sequence>
<dbReference type="Gene3D" id="3.40.190.10">
    <property type="entry name" value="Periplasmic binding protein-like II"/>
    <property type="match status" value="2"/>
</dbReference>
<feature type="signal peptide" evidence="4">
    <location>
        <begin position="1"/>
        <end position="24"/>
    </location>
</feature>
<comment type="similarity">
    <text evidence="1">Belongs to the bacterial solute-binding protein 1 family.</text>
</comment>
<dbReference type="Proteomes" id="UP000593758">
    <property type="component" value="Chromosome"/>
</dbReference>
<keyword evidence="6" id="KW-1185">Reference proteome</keyword>
<evidence type="ECO:0000256" key="3">
    <source>
        <dbReference type="SAM" id="MobiDB-lite"/>
    </source>
</evidence>
<feature type="region of interest" description="Disordered" evidence="3">
    <location>
        <begin position="27"/>
        <end position="56"/>
    </location>
</feature>
<proteinExistence type="inferred from homology"/>
<feature type="compositionally biased region" description="Low complexity" evidence="3">
    <location>
        <begin position="27"/>
        <end position="53"/>
    </location>
</feature>
<dbReference type="InterPro" id="IPR050490">
    <property type="entry name" value="Bact_solute-bd_prot1"/>
</dbReference>
<reference evidence="5 6" key="1">
    <citation type="submission" date="2020-10" db="EMBL/GenBank/DDBJ databases">
        <title>Haloactinobacterium sp. RN3S43, a bacterium isolated from saline soil.</title>
        <authorList>
            <person name="Sun J.-Q."/>
        </authorList>
    </citation>
    <scope>NUCLEOTIDE SEQUENCE [LARGE SCALE GENOMIC DNA]</scope>
    <source>
        <strain evidence="5 6">RN3S43</strain>
    </source>
</reference>
<dbReference type="InterPro" id="IPR006059">
    <property type="entry name" value="SBP"/>
</dbReference>
<dbReference type="AlphaFoldDB" id="A0A7M1SU18"/>
<dbReference type="KEGG" id="halt:IM660_18370"/>
<dbReference type="PANTHER" id="PTHR43649">
    <property type="entry name" value="ARABINOSE-BINDING PROTEIN-RELATED"/>
    <property type="match status" value="1"/>
</dbReference>
<organism evidence="5 6">
    <name type="scientific">Ruania alkalisoli</name>
    <dbReference type="NCBI Taxonomy" id="2779775"/>
    <lineage>
        <taxon>Bacteria</taxon>
        <taxon>Bacillati</taxon>
        <taxon>Actinomycetota</taxon>
        <taxon>Actinomycetes</taxon>
        <taxon>Micrococcales</taxon>
        <taxon>Ruaniaceae</taxon>
        <taxon>Ruania</taxon>
    </lineage>
</organism>
<name>A0A7M1SU18_9MICO</name>
<keyword evidence="4" id="KW-0732">Signal</keyword>
<evidence type="ECO:0000313" key="5">
    <source>
        <dbReference type="EMBL" id="QOR70527.1"/>
    </source>
</evidence>
<evidence type="ECO:0000256" key="1">
    <source>
        <dbReference type="ARBA" id="ARBA00008520"/>
    </source>
</evidence>